<dbReference type="PROSITE" id="PS01124">
    <property type="entry name" value="HTH_ARAC_FAMILY_2"/>
    <property type="match status" value="1"/>
</dbReference>
<keyword evidence="1" id="KW-0805">Transcription regulation</keyword>
<comment type="caution">
    <text evidence="5">The sequence shown here is derived from an EMBL/GenBank/DDBJ whole genome shotgun (WGS) entry which is preliminary data.</text>
</comment>
<dbReference type="Gene3D" id="1.10.10.60">
    <property type="entry name" value="Homeodomain-like"/>
    <property type="match status" value="1"/>
</dbReference>
<dbReference type="Pfam" id="PF12833">
    <property type="entry name" value="HTH_18"/>
    <property type="match status" value="1"/>
</dbReference>
<dbReference type="GO" id="GO:0043565">
    <property type="term" value="F:sequence-specific DNA binding"/>
    <property type="evidence" value="ECO:0007669"/>
    <property type="project" value="InterPro"/>
</dbReference>
<name>A0A8J7FAT8_9GAMM</name>
<dbReference type="AlphaFoldDB" id="A0A8J7FAT8"/>
<dbReference type="InterPro" id="IPR029442">
    <property type="entry name" value="GyrI-like"/>
</dbReference>
<dbReference type="InterPro" id="IPR010499">
    <property type="entry name" value="AraC_E-bd"/>
</dbReference>
<proteinExistence type="predicted"/>
<dbReference type="Proteomes" id="UP000640333">
    <property type="component" value="Unassembled WGS sequence"/>
</dbReference>
<dbReference type="PRINTS" id="PR00032">
    <property type="entry name" value="HTHARAC"/>
</dbReference>
<dbReference type="GO" id="GO:0003700">
    <property type="term" value="F:DNA-binding transcription factor activity"/>
    <property type="evidence" value="ECO:0007669"/>
    <property type="project" value="InterPro"/>
</dbReference>
<evidence type="ECO:0000256" key="3">
    <source>
        <dbReference type="ARBA" id="ARBA00023163"/>
    </source>
</evidence>
<evidence type="ECO:0000256" key="1">
    <source>
        <dbReference type="ARBA" id="ARBA00023015"/>
    </source>
</evidence>
<dbReference type="Pfam" id="PF06445">
    <property type="entry name" value="GyrI-like"/>
    <property type="match status" value="1"/>
</dbReference>
<dbReference type="Gene3D" id="3.20.80.10">
    <property type="entry name" value="Regulatory factor, effector binding domain"/>
    <property type="match status" value="1"/>
</dbReference>
<feature type="domain" description="HTH araC/xylS-type" evidence="4">
    <location>
        <begin position="8"/>
        <end position="106"/>
    </location>
</feature>
<dbReference type="InterPro" id="IPR018060">
    <property type="entry name" value="HTH_AraC"/>
</dbReference>
<dbReference type="RefSeq" id="WP_193951780.1">
    <property type="nucleotide sequence ID" value="NZ_JADEYS010000002.1"/>
</dbReference>
<organism evidence="5 6">
    <name type="scientific">Pontibacterium sinense</name>
    <dbReference type="NCBI Taxonomy" id="2781979"/>
    <lineage>
        <taxon>Bacteria</taxon>
        <taxon>Pseudomonadati</taxon>
        <taxon>Pseudomonadota</taxon>
        <taxon>Gammaproteobacteria</taxon>
        <taxon>Oceanospirillales</taxon>
        <taxon>Oceanospirillaceae</taxon>
        <taxon>Pontibacterium</taxon>
    </lineage>
</organism>
<dbReference type="SMART" id="SM00342">
    <property type="entry name" value="HTH_ARAC"/>
    <property type="match status" value="1"/>
</dbReference>
<dbReference type="InterPro" id="IPR020449">
    <property type="entry name" value="Tscrpt_reg_AraC-type_HTH"/>
</dbReference>
<gene>
    <name evidence="5" type="ORF">IOQ59_03040</name>
</gene>
<dbReference type="InterPro" id="IPR009057">
    <property type="entry name" value="Homeodomain-like_sf"/>
</dbReference>
<dbReference type="SUPFAM" id="SSF55136">
    <property type="entry name" value="Probable bacterial effector-binding domain"/>
    <property type="match status" value="1"/>
</dbReference>
<evidence type="ECO:0000259" key="4">
    <source>
        <dbReference type="PROSITE" id="PS01124"/>
    </source>
</evidence>
<keyword evidence="2" id="KW-0238">DNA-binding</keyword>
<dbReference type="EMBL" id="JADEYS010000002">
    <property type="protein sequence ID" value="MBE9396234.1"/>
    <property type="molecule type" value="Genomic_DNA"/>
</dbReference>
<dbReference type="PROSITE" id="PS00041">
    <property type="entry name" value="HTH_ARAC_FAMILY_1"/>
    <property type="match status" value="1"/>
</dbReference>
<dbReference type="InterPro" id="IPR011256">
    <property type="entry name" value="Reg_factor_effector_dom_sf"/>
</dbReference>
<sequence length="291" mass="34127">MNAQHRLVKIVDFIEDHLSESLYVDQLAESVNWSRWQLQRTFQTRFGYSVAQYYRHRRLSAAAICLIHTEQQILDIALTFGFDNQQSFSRAFNQYFGLAPKRYRLRGELIGLFPRLDPTLFVHSYGDTLMEPMIVTHAAKTLWGMNTRFNAPGSSAPNNMQVLPDLWRRFQKQLDQKQIQKKVFWGVVDSSTANDQLEGLTYWTAFESEKAQPCKEMERLDVPEQTYACFIHRGPISEIERTLSAIFRDWLPNSEYRHSGGPELELYDERFAFEHPDSVLEYWIPVEKSVE</sequence>
<protein>
    <submittedName>
        <fullName evidence="5">AraC family transcriptional regulator</fullName>
    </submittedName>
</protein>
<accession>A0A8J7FAT8</accession>
<dbReference type="PANTHER" id="PTHR47504">
    <property type="entry name" value="RIGHT ORIGIN-BINDING PROTEIN"/>
    <property type="match status" value="1"/>
</dbReference>
<dbReference type="InterPro" id="IPR050959">
    <property type="entry name" value="MarA-like"/>
</dbReference>
<evidence type="ECO:0000313" key="5">
    <source>
        <dbReference type="EMBL" id="MBE9396234.1"/>
    </source>
</evidence>
<keyword evidence="3" id="KW-0804">Transcription</keyword>
<evidence type="ECO:0000313" key="6">
    <source>
        <dbReference type="Proteomes" id="UP000640333"/>
    </source>
</evidence>
<dbReference type="InterPro" id="IPR018062">
    <property type="entry name" value="HTH_AraC-typ_CS"/>
</dbReference>
<keyword evidence="6" id="KW-1185">Reference proteome</keyword>
<dbReference type="PANTHER" id="PTHR47504:SF5">
    <property type="entry name" value="RIGHT ORIGIN-BINDING PROTEIN"/>
    <property type="match status" value="1"/>
</dbReference>
<reference evidence="5" key="1">
    <citation type="submission" date="2020-10" db="EMBL/GenBank/DDBJ databases">
        <title>Bacterium isolated from coastal waters sediment.</title>
        <authorList>
            <person name="Chen R.-J."/>
            <person name="Lu D.-C."/>
            <person name="Zhu K.-L."/>
            <person name="Du Z.-J."/>
        </authorList>
    </citation>
    <scope>NUCLEOTIDE SEQUENCE</scope>
    <source>
        <strain evidence="5">N1Y112</strain>
    </source>
</reference>
<dbReference type="SUPFAM" id="SSF46689">
    <property type="entry name" value="Homeodomain-like"/>
    <property type="match status" value="2"/>
</dbReference>
<dbReference type="SMART" id="SM00871">
    <property type="entry name" value="AraC_E_bind"/>
    <property type="match status" value="1"/>
</dbReference>
<evidence type="ECO:0000256" key="2">
    <source>
        <dbReference type="ARBA" id="ARBA00023125"/>
    </source>
</evidence>